<protein>
    <submittedName>
        <fullName evidence="1">Uncharacterized protein</fullName>
    </submittedName>
</protein>
<evidence type="ECO:0000313" key="2">
    <source>
        <dbReference type="Proteomes" id="UP001145114"/>
    </source>
</evidence>
<organism evidence="1 2">
    <name type="scientific">Spiromyces aspiralis</name>
    <dbReference type="NCBI Taxonomy" id="68401"/>
    <lineage>
        <taxon>Eukaryota</taxon>
        <taxon>Fungi</taxon>
        <taxon>Fungi incertae sedis</taxon>
        <taxon>Zoopagomycota</taxon>
        <taxon>Kickxellomycotina</taxon>
        <taxon>Kickxellomycetes</taxon>
        <taxon>Kickxellales</taxon>
        <taxon>Kickxellaceae</taxon>
        <taxon>Spiromyces</taxon>
    </lineage>
</organism>
<sequence>FDLERHYKSVVHYFNDTTNNLVYSFVLFTLGNYSHTFNWVTVVFFAAGLLGYTLLVELPFLKVSLPTWRTWGLGAWLVHLGAAALVVLAAVWHIKWAADAGFVGWYLGLFALATATIWGTVLVNALNSWHVSRFPGGSGLDIAWRRVVIAMTTRPSRCSTHQRQSRRIPPPCMESTPRLHSEPPYTRINSEHRLGSAQLQRQLHSQPADSLVAACTDAASPTTAVAPALSFPLRKGKDSLSDQGSTISTRSAASTRSDIPLNEIDTTAPSTSNSGCHYHSALATPTGTDGSEMAPAAGLSSLARSLRLSSIPISRCYPHYLNYPNYRCVPRAHFHVHIHHWQLFYIFAFFTRFDTFASRLCAGIVLGIYVHGIAAYGFDPMLVLSPYPDDD</sequence>
<reference evidence="1" key="1">
    <citation type="submission" date="2022-06" db="EMBL/GenBank/DDBJ databases">
        <title>Phylogenomic reconstructions and comparative analyses of Kickxellomycotina fungi.</title>
        <authorList>
            <person name="Reynolds N.K."/>
            <person name="Stajich J.E."/>
            <person name="Barry K."/>
            <person name="Grigoriev I.V."/>
            <person name="Crous P."/>
            <person name="Smith M.E."/>
        </authorList>
    </citation>
    <scope>NUCLEOTIDE SEQUENCE</scope>
    <source>
        <strain evidence="1">RSA 2271</strain>
    </source>
</reference>
<comment type="caution">
    <text evidence="1">The sequence shown here is derived from an EMBL/GenBank/DDBJ whole genome shotgun (WGS) entry which is preliminary data.</text>
</comment>
<feature type="non-terminal residue" evidence="1">
    <location>
        <position position="1"/>
    </location>
</feature>
<accession>A0ACC1HW75</accession>
<gene>
    <name evidence="1" type="ORF">EV182_001956</name>
</gene>
<evidence type="ECO:0000313" key="1">
    <source>
        <dbReference type="EMBL" id="KAJ1679482.1"/>
    </source>
</evidence>
<name>A0ACC1HW75_9FUNG</name>
<keyword evidence="2" id="KW-1185">Reference proteome</keyword>
<proteinExistence type="predicted"/>
<dbReference type="EMBL" id="JAMZIH010000354">
    <property type="protein sequence ID" value="KAJ1679482.1"/>
    <property type="molecule type" value="Genomic_DNA"/>
</dbReference>
<dbReference type="Proteomes" id="UP001145114">
    <property type="component" value="Unassembled WGS sequence"/>
</dbReference>